<keyword evidence="8" id="KW-1185">Reference proteome</keyword>
<dbReference type="RefSeq" id="WP_120518763.1">
    <property type="nucleotide sequence ID" value="NZ_QXZY01000014.1"/>
</dbReference>
<dbReference type="InterPro" id="IPR006664">
    <property type="entry name" value="OMP_bac"/>
</dbReference>
<evidence type="ECO:0000256" key="2">
    <source>
        <dbReference type="ARBA" id="ARBA00023136"/>
    </source>
</evidence>
<comment type="subcellular location">
    <subcellularLocation>
        <location evidence="1">Cell outer membrane</location>
    </subcellularLocation>
</comment>
<gene>
    <name evidence="7" type="ORF">EG028_23570</name>
</gene>
<dbReference type="Proteomes" id="UP000279089">
    <property type="component" value="Unassembled WGS sequence"/>
</dbReference>
<protein>
    <submittedName>
        <fullName evidence="7">OmpA family protein</fullName>
    </submittedName>
</protein>
<dbReference type="GO" id="GO:0009279">
    <property type="term" value="C:cell outer membrane"/>
    <property type="evidence" value="ECO:0007669"/>
    <property type="project" value="UniProtKB-SubCell"/>
</dbReference>
<evidence type="ECO:0000256" key="3">
    <source>
        <dbReference type="ARBA" id="ARBA00023237"/>
    </source>
</evidence>
<sequence>MKPLHLLIPLGLLLINALESNAQILDRIERKVKNRVDRKVDKTIDKGLDKAEKGIDDATAPKKDKPLKSNGGVQTASPVTTIDSRYDFIAGEKVLFSDDLTADKIGDFPSRWNTNGSGEVVTLNGQPEKWLKIPHNTITYPEINKVLPENFTIEFDLFYPEGNTRPPITFGFSENANPVKNKLAYKKLFYFRIDHVKNLVGSSTSIYSGREDNKSYPVNSMANKPVRVSISVNKTRIRLYLEQEKVFDLPRGFEPTILRSNFHFRAAEILPAAKESFFIGNLRVAEGSVDFRSRLLAGEKVSTTAILFDVNAASIKPQSYGIIREIGMILQENKEMHLNITGHTDSDGPDNANLELSRRRADAIKTALKKQYGIDLSRLQTEGKGESAPVADNNTTSGKAENRRVEFIATPAAGL</sequence>
<evidence type="ECO:0000256" key="4">
    <source>
        <dbReference type="PROSITE-ProRule" id="PRU00473"/>
    </source>
</evidence>
<dbReference type="EMBL" id="RMBX01000014">
    <property type="protein sequence ID" value="RPD38691.1"/>
    <property type="molecule type" value="Genomic_DNA"/>
</dbReference>
<dbReference type="Pfam" id="PF00691">
    <property type="entry name" value="OmpA"/>
    <property type="match status" value="1"/>
</dbReference>
<evidence type="ECO:0000256" key="1">
    <source>
        <dbReference type="ARBA" id="ARBA00004442"/>
    </source>
</evidence>
<dbReference type="Gene3D" id="3.30.1330.60">
    <property type="entry name" value="OmpA-like domain"/>
    <property type="match status" value="1"/>
</dbReference>
<proteinExistence type="predicted"/>
<dbReference type="PANTHER" id="PTHR30329">
    <property type="entry name" value="STATOR ELEMENT OF FLAGELLAR MOTOR COMPLEX"/>
    <property type="match status" value="1"/>
</dbReference>
<reference evidence="8" key="1">
    <citation type="submission" date="2018-11" db="EMBL/GenBank/DDBJ databases">
        <title>Chitinophaga lutea sp.nov., isolate from arsenic contaminated soil.</title>
        <authorList>
            <person name="Zong Y."/>
        </authorList>
    </citation>
    <scope>NUCLEOTIDE SEQUENCE [LARGE SCALE GENOMIC DNA]</scope>
    <source>
        <strain evidence="8">YLT18</strain>
    </source>
</reference>
<organism evidence="7 8">
    <name type="scientific">Chitinophaga barathri</name>
    <dbReference type="NCBI Taxonomy" id="1647451"/>
    <lineage>
        <taxon>Bacteria</taxon>
        <taxon>Pseudomonadati</taxon>
        <taxon>Bacteroidota</taxon>
        <taxon>Chitinophagia</taxon>
        <taxon>Chitinophagales</taxon>
        <taxon>Chitinophagaceae</taxon>
        <taxon>Chitinophaga</taxon>
    </lineage>
</organism>
<dbReference type="InterPro" id="IPR050330">
    <property type="entry name" value="Bact_OuterMem_StrucFunc"/>
</dbReference>
<accession>A0A3N4M637</accession>
<keyword evidence="3" id="KW-0998">Cell outer membrane</keyword>
<evidence type="ECO:0000313" key="8">
    <source>
        <dbReference type="Proteomes" id="UP000279089"/>
    </source>
</evidence>
<evidence type="ECO:0000256" key="5">
    <source>
        <dbReference type="SAM" id="MobiDB-lite"/>
    </source>
</evidence>
<dbReference type="CDD" id="cd07185">
    <property type="entry name" value="OmpA_C-like"/>
    <property type="match status" value="1"/>
</dbReference>
<evidence type="ECO:0000313" key="7">
    <source>
        <dbReference type="EMBL" id="RPD38691.1"/>
    </source>
</evidence>
<dbReference type="SUPFAM" id="SSF103088">
    <property type="entry name" value="OmpA-like"/>
    <property type="match status" value="1"/>
</dbReference>
<dbReference type="PANTHER" id="PTHR30329:SF21">
    <property type="entry name" value="LIPOPROTEIN YIAD-RELATED"/>
    <property type="match status" value="1"/>
</dbReference>
<feature type="compositionally biased region" description="Basic and acidic residues" evidence="5">
    <location>
        <begin position="55"/>
        <end position="67"/>
    </location>
</feature>
<dbReference type="InterPro" id="IPR036737">
    <property type="entry name" value="OmpA-like_sf"/>
</dbReference>
<evidence type="ECO:0000259" key="6">
    <source>
        <dbReference type="PROSITE" id="PS51123"/>
    </source>
</evidence>
<comment type="caution">
    <text evidence="7">The sequence shown here is derived from an EMBL/GenBank/DDBJ whole genome shotgun (WGS) entry which is preliminary data.</text>
</comment>
<dbReference type="AlphaFoldDB" id="A0A3N4M637"/>
<feature type="region of interest" description="Disordered" evidence="5">
    <location>
        <begin position="55"/>
        <end position="76"/>
    </location>
</feature>
<feature type="domain" description="OmpA-like" evidence="6">
    <location>
        <begin position="297"/>
        <end position="413"/>
    </location>
</feature>
<keyword evidence="2 4" id="KW-0472">Membrane</keyword>
<name>A0A3N4M637_9BACT</name>
<dbReference type="OrthoDB" id="9800869at2"/>
<dbReference type="InterPro" id="IPR006665">
    <property type="entry name" value="OmpA-like"/>
</dbReference>
<dbReference type="PRINTS" id="PR01021">
    <property type="entry name" value="OMPADOMAIN"/>
</dbReference>
<dbReference type="PROSITE" id="PS51123">
    <property type="entry name" value="OMPA_2"/>
    <property type="match status" value="1"/>
</dbReference>